<proteinExistence type="predicted"/>
<dbReference type="EMBL" id="CM037151">
    <property type="protein sequence ID" value="KAH7842451.1"/>
    <property type="molecule type" value="Genomic_DNA"/>
</dbReference>
<gene>
    <name evidence="1" type="ORF">Vadar_005437</name>
</gene>
<protein>
    <submittedName>
        <fullName evidence="1">Uncharacterized protein</fullName>
    </submittedName>
</protein>
<accession>A0ACB7XND7</accession>
<evidence type="ECO:0000313" key="2">
    <source>
        <dbReference type="Proteomes" id="UP000828048"/>
    </source>
</evidence>
<comment type="caution">
    <text evidence="1">The sequence shown here is derived from an EMBL/GenBank/DDBJ whole genome shotgun (WGS) entry which is preliminary data.</text>
</comment>
<evidence type="ECO:0000313" key="1">
    <source>
        <dbReference type="EMBL" id="KAH7842451.1"/>
    </source>
</evidence>
<organism evidence="1 2">
    <name type="scientific">Vaccinium darrowii</name>
    <dbReference type="NCBI Taxonomy" id="229202"/>
    <lineage>
        <taxon>Eukaryota</taxon>
        <taxon>Viridiplantae</taxon>
        <taxon>Streptophyta</taxon>
        <taxon>Embryophyta</taxon>
        <taxon>Tracheophyta</taxon>
        <taxon>Spermatophyta</taxon>
        <taxon>Magnoliopsida</taxon>
        <taxon>eudicotyledons</taxon>
        <taxon>Gunneridae</taxon>
        <taxon>Pentapetalae</taxon>
        <taxon>asterids</taxon>
        <taxon>Ericales</taxon>
        <taxon>Ericaceae</taxon>
        <taxon>Vaccinioideae</taxon>
        <taxon>Vaccinieae</taxon>
        <taxon>Vaccinium</taxon>
    </lineage>
</organism>
<name>A0ACB7XND7_9ERIC</name>
<keyword evidence="2" id="KW-1185">Reference proteome</keyword>
<sequence>MTSNIDESFTGHQHGVENVYDNTGTSNISTGSCGKAAMVVYDLIDLLEDGTNMHRYHGVGWIYSNRHFGHPFELSGSILAYITGYLLQK</sequence>
<reference evidence="1 2" key="1">
    <citation type="journal article" date="2021" name="Hortic Res">
        <title>High-quality reference genome and annotation aids understanding of berry development for evergreen blueberry (Vaccinium darrowii).</title>
        <authorList>
            <person name="Yu J."/>
            <person name="Hulse-Kemp A.M."/>
            <person name="Babiker E."/>
            <person name="Staton M."/>
        </authorList>
    </citation>
    <scope>NUCLEOTIDE SEQUENCE [LARGE SCALE GENOMIC DNA]</scope>
    <source>
        <strain evidence="2">cv. NJ 8807/NJ 8810</strain>
        <tissue evidence="1">Young leaf</tissue>
    </source>
</reference>
<dbReference type="Proteomes" id="UP000828048">
    <property type="component" value="Chromosome 1"/>
</dbReference>